<reference evidence="1" key="1">
    <citation type="journal article" date="2020" name="mSystems">
        <title>Genome- and Community-Level Interaction Insights into Carbon Utilization and Element Cycling Functions of Hydrothermarchaeota in Hydrothermal Sediment.</title>
        <authorList>
            <person name="Zhou Z."/>
            <person name="Liu Y."/>
            <person name="Xu W."/>
            <person name="Pan J."/>
            <person name="Luo Z.H."/>
            <person name="Li M."/>
        </authorList>
    </citation>
    <scope>NUCLEOTIDE SEQUENCE [LARGE SCALE GENOMIC DNA]</scope>
    <source>
        <strain evidence="1">SpSt-1217</strain>
    </source>
</reference>
<dbReference type="EMBL" id="DSDK01000322">
    <property type="protein sequence ID" value="HDR51123.1"/>
    <property type="molecule type" value="Genomic_DNA"/>
</dbReference>
<proteinExistence type="predicted"/>
<protein>
    <submittedName>
        <fullName evidence="1">Uncharacterized protein</fullName>
    </submittedName>
</protein>
<feature type="non-terminal residue" evidence="1">
    <location>
        <position position="98"/>
    </location>
</feature>
<name>A0A831LPG6_9BACT</name>
<evidence type="ECO:0000313" key="1">
    <source>
        <dbReference type="EMBL" id="HDR51123.1"/>
    </source>
</evidence>
<gene>
    <name evidence="1" type="ORF">ENN90_05800</name>
</gene>
<comment type="caution">
    <text evidence="1">The sequence shown here is derived from an EMBL/GenBank/DDBJ whole genome shotgun (WGS) entry which is preliminary data.</text>
</comment>
<accession>A0A831LPG6</accession>
<organism evidence="1">
    <name type="scientific">Mariniphaga anaerophila</name>
    <dbReference type="NCBI Taxonomy" id="1484053"/>
    <lineage>
        <taxon>Bacteria</taxon>
        <taxon>Pseudomonadati</taxon>
        <taxon>Bacteroidota</taxon>
        <taxon>Bacteroidia</taxon>
        <taxon>Marinilabiliales</taxon>
        <taxon>Prolixibacteraceae</taxon>
        <taxon>Mariniphaga</taxon>
    </lineage>
</organism>
<dbReference type="AlphaFoldDB" id="A0A831LPG6"/>
<dbReference type="Proteomes" id="UP000886047">
    <property type="component" value="Unassembled WGS sequence"/>
</dbReference>
<sequence length="98" mass="10755">MERIKKVIKAIIVLLFIPAVIQAQATLKIGISKDAATSEFEILAQEIKSEIKALTQARGGVEFKELNAGWNPEKVNTNLQTFLNDPDVDMVVALGFLS</sequence>